<proteinExistence type="predicted"/>
<protein>
    <submittedName>
        <fullName evidence="2">Uncharacterized protein</fullName>
    </submittedName>
</protein>
<comment type="caution">
    <text evidence="2">The sequence shown here is derived from an EMBL/GenBank/DDBJ whole genome shotgun (WGS) entry which is preliminary data.</text>
</comment>
<name>A0A9Q5ZG15_NOSLI</name>
<gene>
    <name evidence="2" type="ORF">VF08_03065</name>
</gene>
<accession>A0A9Q5ZG15</accession>
<evidence type="ECO:0000313" key="2">
    <source>
        <dbReference type="EMBL" id="PHK06732.1"/>
    </source>
</evidence>
<reference evidence="2 3" key="1">
    <citation type="submission" date="2015-02" db="EMBL/GenBank/DDBJ databases">
        <title>Nostoc linckia genome annotation.</title>
        <authorList>
            <person name="Zhou Z."/>
        </authorList>
    </citation>
    <scope>NUCLEOTIDE SEQUENCE [LARGE SCALE GENOMIC DNA]</scope>
    <source>
        <strain evidence="3">z8</strain>
    </source>
</reference>
<dbReference type="EMBL" id="LAHD01000005">
    <property type="protein sequence ID" value="PHK06732.1"/>
    <property type="molecule type" value="Genomic_DNA"/>
</dbReference>
<organism evidence="2 3">
    <name type="scientific">Nostoc linckia z8</name>
    <dbReference type="NCBI Taxonomy" id="1628746"/>
    <lineage>
        <taxon>Bacteria</taxon>
        <taxon>Bacillati</taxon>
        <taxon>Cyanobacteriota</taxon>
        <taxon>Cyanophyceae</taxon>
        <taxon>Nostocales</taxon>
        <taxon>Nostocaceae</taxon>
        <taxon>Nostoc</taxon>
    </lineage>
</organism>
<sequence length="73" mass="8307">MEQAQVQRIIRHIPVIIGKGRGQEAEGFYQERQRAEGRRQKEYCFLHSATTGGSKGLRPPPQSLIWWGSESPS</sequence>
<evidence type="ECO:0000256" key="1">
    <source>
        <dbReference type="SAM" id="MobiDB-lite"/>
    </source>
</evidence>
<dbReference type="AlphaFoldDB" id="A0A9Q5ZG15"/>
<dbReference type="Proteomes" id="UP000222310">
    <property type="component" value="Unassembled WGS sequence"/>
</dbReference>
<evidence type="ECO:0000313" key="3">
    <source>
        <dbReference type="Proteomes" id="UP000222310"/>
    </source>
</evidence>
<feature type="region of interest" description="Disordered" evidence="1">
    <location>
        <begin position="49"/>
        <end position="73"/>
    </location>
</feature>